<comment type="caution">
    <text evidence="1">The sequence shown here is derived from an EMBL/GenBank/DDBJ whole genome shotgun (WGS) entry which is preliminary data.</text>
</comment>
<evidence type="ECO:0008006" key="3">
    <source>
        <dbReference type="Google" id="ProtNLM"/>
    </source>
</evidence>
<protein>
    <recommendedName>
        <fullName evidence="3">RRM Nup35-type domain-containing protein</fullName>
    </recommendedName>
</protein>
<dbReference type="Proteomes" id="UP001628156">
    <property type="component" value="Unassembled WGS sequence"/>
</dbReference>
<gene>
    <name evidence="1" type="ORF">ENUP19_0121G0013</name>
</gene>
<organism evidence="1 2">
    <name type="scientific">Entamoeba nuttalli</name>
    <dbReference type="NCBI Taxonomy" id="412467"/>
    <lineage>
        <taxon>Eukaryota</taxon>
        <taxon>Amoebozoa</taxon>
        <taxon>Evosea</taxon>
        <taxon>Archamoebae</taxon>
        <taxon>Mastigamoebida</taxon>
        <taxon>Entamoebidae</taxon>
        <taxon>Entamoeba</taxon>
    </lineage>
</organism>
<reference evidence="1 2" key="1">
    <citation type="journal article" date="2019" name="PLoS Negl. Trop. Dis.">
        <title>Whole genome sequencing of Entamoeba nuttalli reveals mammalian host-related molecular signatures and a novel octapeptide-repeat surface protein.</title>
        <authorList>
            <person name="Tanaka M."/>
            <person name="Makiuchi T."/>
            <person name="Komiyama T."/>
            <person name="Shiina T."/>
            <person name="Osaki K."/>
            <person name="Tachibana H."/>
        </authorList>
    </citation>
    <scope>NUCLEOTIDE SEQUENCE [LARGE SCALE GENOMIC DNA]</scope>
    <source>
        <strain evidence="1 2">P19-061405</strain>
    </source>
</reference>
<name>A0ABQ0DIT7_9EUKA</name>
<dbReference type="EMBL" id="BAAFRS010000121">
    <property type="protein sequence ID" value="GAB1222662.1"/>
    <property type="molecule type" value="Genomic_DNA"/>
</dbReference>
<evidence type="ECO:0000313" key="1">
    <source>
        <dbReference type="EMBL" id="GAB1222662.1"/>
    </source>
</evidence>
<proteinExistence type="predicted"/>
<accession>A0ABQ0DIT7</accession>
<sequence length="185" mass="21537">MSMIIFVCAKQTEIKNSIILSLQFPRQSVFSNGLRQSQLRRTRSFASLEPFLPNRRTQEPRNNFNCSYENCVIIISARLYEINQIYATLLQYGNVVAITNWNNKGVRVDFQKKESADNFAKNRFISSNGNKYVICKVSPSYEPINPSSDDQVTIEQRQSLLQSIFTPLINFFSDIFLKIWNWQTE</sequence>
<keyword evidence="2" id="KW-1185">Reference proteome</keyword>
<evidence type="ECO:0000313" key="2">
    <source>
        <dbReference type="Proteomes" id="UP001628156"/>
    </source>
</evidence>